<dbReference type="EMBL" id="AY256907">
    <property type="protein sequence ID" value="AAP13803.1"/>
    <property type="molecule type" value="mRNA"/>
</dbReference>
<evidence type="ECO:0000256" key="2">
    <source>
        <dbReference type="SAM" id="SignalP"/>
    </source>
</evidence>
<organism evidence="3">
    <name type="scientific">Schistosoma mansoni</name>
    <name type="common">Blood fluke</name>
    <dbReference type="NCBI Taxonomy" id="6183"/>
    <lineage>
        <taxon>Eukaryota</taxon>
        <taxon>Metazoa</taxon>
        <taxon>Spiralia</taxon>
        <taxon>Lophotrochozoa</taxon>
        <taxon>Platyhelminthes</taxon>
        <taxon>Trematoda</taxon>
        <taxon>Digenea</taxon>
        <taxon>Strigeidida</taxon>
        <taxon>Schistosomatoidea</taxon>
        <taxon>Schistosomatidae</taxon>
        <taxon>Schistosoma</taxon>
    </lineage>
</organism>
<evidence type="ECO:0000313" key="5">
    <source>
        <dbReference type="WBParaSite" id="Smp_307220.2"/>
    </source>
</evidence>
<dbReference type="Proteomes" id="UP000008854">
    <property type="component" value="Unassembled WGS sequence"/>
</dbReference>
<feature type="chain" id="PRO_5036286563" evidence="2">
    <location>
        <begin position="23"/>
        <end position="200"/>
    </location>
</feature>
<proteinExistence type="evidence at transcript level"/>
<dbReference type="AlphaFoldDB" id="Q86D79"/>
<feature type="region of interest" description="Disordered" evidence="1">
    <location>
        <begin position="61"/>
        <end position="143"/>
    </location>
</feature>
<evidence type="ECO:0000313" key="3">
    <source>
        <dbReference type="EMBL" id="AAP13803.1"/>
    </source>
</evidence>
<feature type="compositionally biased region" description="Basic and acidic residues" evidence="1">
    <location>
        <begin position="113"/>
        <end position="122"/>
    </location>
</feature>
<feature type="compositionally biased region" description="Low complexity" evidence="1">
    <location>
        <begin position="70"/>
        <end position="80"/>
    </location>
</feature>
<feature type="signal peptide" evidence="2">
    <location>
        <begin position="1"/>
        <end position="22"/>
    </location>
</feature>
<reference evidence="4" key="2">
    <citation type="journal article" date="2012" name="PLoS Negl. Trop. Dis.">
        <title>A systematically improved high quality genome and transcriptome of the human blood fluke Schistosoma mansoni.</title>
        <authorList>
            <person name="Protasio A.V."/>
            <person name="Tsai I.J."/>
            <person name="Babbage A."/>
            <person name="Nichol S."/>
            <person name="Hunt M."/>
            <person name="Aslett M.A."/>
            <person name="De Silva N."/>
            <person name="Velarde G.S."/>
            <person name="Anderson T.J."/>
            <person name="Clark R.C."/>
            <person name="Davidson C."/>
            <person name="Dillon G.P."/>
            <person name="Holroyd N.E."/>
            <person name="LoVerde P.T."/>
            <person name="Lloyd C."/>
            <person name="McQuillan J."/>
            <person name="Oliveira G."/>
            <person name="Otto T.D."/>
            <person name="Parker-Manuel S.J."/>
            <person name="Quail M.A."/>
            <person name="Wilson R.A."/>
            <person name="Zerlotini A."/>
            <person name="Dunne D.W."/>
            <person name="Berriman M."/>
        </authorList>
    </citation>
    <scope>NUCLEOTIDE SEQUENCE [LARGE SCALE GENOMIC DNA]</scope>
    <source>
        <strain evidence="4">Puerto Rican</strain>
    </source>
</reference>
<dbReference type="InParanoid" id="Q86D79"/>
<sequence>MNIYLIGILCIVGLIISQGSTANGSPLDDRFNDVNTINKKQFTEEEFSRLINSMLKEYIEDNKKDKHPTQKTTPKPTTPKQINDGTSDKTSDTHTIKRTTPKPTTPKQINDGTSDKTSDTHTIKRTTPKPTTPKQINDGTSDKPKSIADIFLINKPKVPLWIVNPLYYMVEKFVQIMGYLLEDDDTLELNLPKYYYDKSI</sequence>
<accession>Q86D79</accession>
<name>Q86D79_SCHMA</name>
<reference evidence="5" key="3">
    <citation type="submission" date="2019-11" db="UniProtKB">
        <authorList>
            <consortium name="WormBaseParasite"/>
        </authorList>
    </citation>
    <scope>IDENTIFICATION</scope>
    <source>
        <strain evidence="5">Puerto Rican</strain>
    </source>
</reference>
<keyword evidence="4" id="KW-1185">Reference proteome</keyword>
<evidence type="ECO:0000256" key="1">
    <source>
        <dbReference type="SAM" id="MobiDB-lite"/>
    </source>
</evidence>
<reference evidence="3" key="1">
    <citation type="submission" date="2003-03" db="EMBL/GenBank/DDBJ databases">
        <title>Novel splice variant of the Schistosoma mansoni antigen Sm10.3.</title>
        <authorList>
            <person name="Bentley G.N."/>
            <person name="Agnew A."/>
        </authorList>
    </citation>
    <scope>NUCLEOTIDE SEQUENCE</scope>
    <source>
        <strain evidence="3">Puerto Rican</strain>
    </source>
</reference>
<dbReference type="ExpressionAtlas" id="Q86D79">
    <property type="expression patterns" value="baseline"/>
</dbReference>
<feature type="compositionally biased region" description="Basic and acidic residues" evidence="1">
    <location>
        <begin position="86"/>
        <end position="95"/>
    </location>
</feature>
<dbReference type="STRING" id="6183.Q86D79"/>
<protein>
    <submittedName>
        <fullName evidence="3 5">Developmentally regulated antigen 10.3</fullName>
    </submittedName>
</protein>
<dbReference type="WBParaSite" id="Smp_307220.2">
    <property type="protein sequence ID" value="Smp_307220.2"/>
    <property type="gene ID" value="Smp_307220"/>
</dbReference>
<keyword evidence="2" id="KW-0732">Signal</keyword>
<evidence type="ECO:0000313" key="4">
    <source>
        <dbReference type="Proteomes" id="UP000008854"/>
    </source>
</evidence>